<dbReference type="CDD" id="cd03443">
    <property type="entry name" value="PaaI_thioesterase"/>
    <property type="match status" value="1"/>
</dbReference>
<name>A0A7C5LZE1_9PROT</name>
<dbReference type="SUPFAM" id="SSF54637">
    <property type="entry name" value="Thioesterase/thiol ester dehydrase-isomerase"/>
    <property type="match status" value="1"/>
</dbReference>
<dbReference type="GO" id="GO:0005829">
    <property type="term" value="C:cytosol"/>
    <property type="evidence" value="ECO:0007669"/>
    <property type="project" value="TreeGrafter"/>
</dbReference>
<dbReference type="Gene3D" id="3.10.129.10">
    <property type="entry name" value="Hotdog Thioesterase"/>
    <property type="match status" value="1"/>
</dbReference>
<protein>
    <submittedName>
        <fullName evidence="3">PaaI family thioesterase</fullName>
    </submittedName>
</protein>
<dbReference type="Pfam" id="PF03061">
    <property type="entry name" value="4HBT"/>
    <property type="match status" value="1"/>
</dbReference>
<evidence type="ECO:0000313" key="3">
    <source>
        <dbReference type="EMBL" id="HHL42552.1"/>
    </source>
</evidence>
<dbReference type="InterPro" id="IPR003736">
    <property type="entry name" value="PAAI_dom"/>
</dbReference>
<dbReference type="GO" id="GO:0061522">
    <property type="term" value="F:1,4-dihydroxy-2-naphthoyl-CoA thioesterase activity"/>
    <property type="evidence" value="ECO:0007669"/>
    <property type="project" value="TreeGrafter"/>
</dbReference>
<keyword evidence="1" id="KW-0378">Hydrolase</keyword>
<dbReference type="InterPro" id="IPR029069">
    <property type="entry name" value="HotDog_dom_sf"/>
</dbReference>
<sequence length="153" mass="16561">MEEERLKNLWDMAPMFVEGTPHAKFLGIKFVAVDIGRATLSLPYQEKLIGNTQTGVLHGGVLTTLLDQASGLAAVSAFLEMKPVATLDLRIDYMRAANPEKTVIAEAHAYKATKHIAFVRAIAHEGDPDDPVATSQASFMTTAASRKGKLNPL</sequence>
<evidence type="ECO:0000259" key="2">
    <source>
        <dbReference type="Pfam" id="PF03061"/>
    </source>
</evidence>
<feature type="domain" description="Thioesterase" evidence="2">
    <location>
        <begin position="55"/>
        <end position="128"/>
    </location>
</feature>
<dbReference type="AlphaFoldDB" id="A0A7C5LZE1"/>
<dbReference type="PANTHER" id="PTHR43240">
    <property type="entry name" value="1,4-DIHYDROXY-2-NAPHTHOYL-COA THIOESTERASE 1"/>
    <property type="match status" value="1"/>
</dbReference>
<dbReference type="InterPro" id="IPR006683">
    <property type="entry name" value="Thioestr_dom"/>
</dbReference>
<evidence type="ECO:0000256" key="1">
    <source>
        <dbReference type="ARBA" id="ARBA00022801"/>
    </source>
</evidence>
<gene>
    <name evidence="3" type="ORF">ENJ42_02945</name>
</gene>
<feature type="non-terminal residue" evidence="3">
    <location>
        <position position="153"/>
    </location>
</feature>
<dbReference type="NCBIfam" id="TIGR00369">
    <property type="entry name" value="unchar_dom_1"/>
    <property type="match status" value="1"/>
</dbReference>
<dbReference type="PANTHER" id="PTHR43240:SF7">
    <property type="entry name" value="BLR7284 PROTEIN"/>
    <property type="match status" value="1"/>
</dbReference>
<dbReference type="Proteomes" id="UP000885830">
    <property type="component" value="Unassembled WGS sequence"/>
</dbReference>
<organism evidence="3">
    <name type="scientific">Hellea balneolensis</name>
    <dbReference type="NCBI Taxonomy" id="287478"/>
    <lineage>
        <taxon>Bacteria</taxon>
        <taxon>Pseudomonadati</taxon>
        <taxon>Pseudomonadota</taxon>
        <taxon>Alphaproteobacteria</taxon>
        <taxon>Maricaulales</taxon>
        <taxon>Robiginitomaculaceae</taxon>
        <taxon>Hellea</taxon>
    </lineage>
</organism>
<dbReference type="EMBL" id="DRMJ01000143">
    <property type="protein sequence ID" value="HHL42552.1"/>
    <property type="molecule type" value="Genomic_DNA"/>
</dbReference>
<reference evidence="3" key="1">
    <citation type="journal article" date="2020" name="mSystems">
        <title>Genome- and Community-Level Interaction Insights into Carbon Utilization and Element Cycling Functions of Hydrothermarchaeota in Hydrothermal Sediment.</title>
        <authorList>
            <person name="Zhou Z."/>
            <person name="Liu Y."/>
            <person name="Xu W."/>
            <person name="Pan J."/>
            <person name="Luo Z.H."/>
            <person name="Li M."/>
        </authorList>
    </citation>
    <scope>NUCLEOTIDE SEQUENCE [LARGE SCALE GENOMIC DNA]</scope>
    <source>
        <strain evidence="3">HyVt-485</strain>
    </source>
</reference>
<proteinExistence type="predicted"/>
<accession>A0A7C5LZE1</accession>
<comment type="caution">
    <text evidence="3">The sequence shown here is derived from an EMBL/GenBank/DDBJ whole genome shotgun (WGS) entry which is preliminary data.</text>
</comment>